<dbReference type="Gene3D" id="1.10.630.10">
    <property type="entry name" value="Cytochrome P450"/>
    <property type="match status" value="1"/>
</dbReference>
<sequence length="519" mass="59060">MDYEHLVKQIEKASHQTANYLSNRSNLEEIGKITAISVATYVVANKLYGAFFGPLSNIPGPFWSRFIQFPKFYYDRPSGTGYKAILGFHDKYGDVIRLGPNTVAVADKDMIKQVLVTDDFPKAAIYEVFQKKGNYTLFSTTDVDWHKKRRRVVSPAFSIKYLNSLEPFMATVTESLINKIDGEIAQDHDDLEYGTVDIWNLVQRLALDVIGETAFGQTFNMVKDNKHFVPSAISQEMRNSAISVMYPTLSKFILPNGGKTDPRLQEFLTGVIEDRLHKSEGEKRKDILQFLIDVQHAAETDDSLTAESIMAETVLFLIAGSETTSNSIGFSLINLLRNPDKLKKLYEELDGVELEQGQTVFHHEQLKHLPYLNAVIQETLRVDSIAAAGLSRRAPKDVMLGGRVFVPKDATVICSLYYVQKSDKYYSHANEFKPERWIESEGQDENNQLDAFFTFSAGSRNCIGKNFALQEMRIAIATLLKTFEIQPIEQEMKDTEDRRQFITLTVPKNRFNIKIKRRN</sequence>
<keyword evidence="6" id="KW-0560">Oxidoreductase</keyword>
<reference evidence="7" key="1">
    <citation type="submission" date="2014-09" db="EMBL/GenBank/DDBJ databases">
        <title>Draft genome sequence of an oleaginous Mucoromycotina fungus Mucor ambiguus NBRC6742.</title>
        <authorList>
            <person name="Takeda I."/>
            <person name="Yamane N."/>
            <person name="Morita T."/>
            <person name="Tamano K."/>
            <person name="Machida M."/>
            <person name="Baker S."/>
            <person name="Koike H."/>
        </authorList>
    </citation>
    <scope>NUCLEOTIDE SEQUENCE</scope>
    <source>
        <strain evidence="7">NBRC 6742</strain>
    </source>
</reference>
<dbReference type="GO" id="GO:0020037">
    <property type="term" value="F:heme binding"/>
    <property type="evidence" value="ECO:0007669"/>
    <property type="project" value="InterPro"/>
</dbReference>
<dbReference type="InterPro" id="IPR002401">
    <property type="entry name" value="Cyt_P450_E_grp-I"/>
</dbReference>
<evidence type="ECO:0000256" key="3">
    <source>
        <dbReference type="ARBA" id="ARBA00022723"/>
    </source>
</evidence>
<dbReference type="InterPro" id="IPR050121">
    <property type="entry name" value="Cytochrome_P450_monoxygenase"/>
</dbReference>
<dbReference type="EMBL" id="DF836292">
    <property type="protein sequence ID" value="GAN00865.1"/>
    <property type="molecule type" value="Genomic_DNA"/>
</dbReference>
<dbReference type="GO" id="GO:0004497">
    <property type="term" value="F:monooxygenase activity"/>
    <property type="evidence" value="ECO:0007669"/>
    <property type="project" value="UniProtKB-KW"/>
</dbReference>
<dbReference type="InterPro" id="IPR036396">
    <property type="entry name" value="Cyt_P450_sf"/>
</dbReference>
<comment type="similarity">
    <text evidence="2 6">Belongs to the cytochrome P450 family.</text>
</comment>
<evidence type="ECO:0000256" key="4">
    <source>
        <dbReference type="ARBA" id="ARBA00023004"/>
    </source>
</evidence>
<dbReference type="OrthoDB" id="1470350at2759"/>
<keyword evidence="5 6" id="KW-0349">Heme</keyword>
<gene>
    <name evidence="7" type="ORF">MAM1_0003c00290</name>
</gene>
<keyword evidence="6 7" id="KW-0503">Monooxygenase</keyword>
<evidence type="ECO:0000256" key="5">
    <source>
        <dbReference type="PIRSR" id="PIRSR602401-1"/>
    </source>
</evidence>
<dbReference type="STRING" id="91626.A0A0C9LPK2"/>
<comment type="cofactor">
    <cofactor evidence="1 5">
        <name>heme</name>
        <dbReference type="ChEBI" id="CHEBI:30413"/>
    </cofactor>
</comment>
<organism evidence="7">
    <name type="scientific">Mucor ambiguus</name>
    <dbReference type="NCBI Taxonomy" id="91626"/>
    <lineage>
        <taxon>Eukaryota</taxon>
        <taxon>Fungi</taxon>
        <taxon>Fungi incertae sedis</taxon>
        <taxon>Mucoromycota</taxon>
        <taxon>Mucoromycotina</taxon>
        <taxon>Mucoromycetes</taxon>
        <taxon>Mucorales</taxon>
        <taxon>Mucorineae</taxon>
        <taxon>Mucoraceae</taxon>
        <taxon>Mucor</taxon>
    </lineage>
</organism>
<evidence type="ECO:0000313" key="8">
    <source>
        <dbReference type="Proteomes" id="UP000053815"/>
    </source>
</evidence>
<dbReference type="Proteomes" id="UP000053815">
    <property type="component" value="Unassembled WGS sequence"/>
</dbReference>
<dbReference type="GO" id="GO:0005506">
    <property type="term" value="F:iron ion binding"/>
    <property type="evidence" value="ECO:0007669"/>
    <property type="project" value="InterPro"/>
</dbReference>
<evidence type="ECO:0000256" key="2">
    <source>
        <dbReference type="ARBA" id="ARBA00010617"/>
    </source>
</evidence>
<evidence type="ECO:0000313" key="7">
    <source>
        <dbReference type="EMBL" id="GAN00865.1"/>
    </source>
</evidence>
<dbReference type="InterPro" id="IPR001128">
    <property type="entry name" value="Cyt_P450"/>
</dbReference>
<dbReference type="SUPFAM" id="SSF48264">
    <property type="entry name" value="Cytochrome P450"/>
    <property type="match status" value="1"/>
</dbReference>
<dbReference type="PANTHER" id="PTHR24305:SF166">
    <property type="entry name" value="CYTOCHROME P450 12A4, MITOCHONDRIAL-RELATED"/>
    <property type="match status" value="1"/>
</dbReference>
<protein>
    <submittedName>
        <fullName evidence="7">p450 monooxygenase</fullName>
    </submittedName>
</protein>
<dbReference type="PRINTS" id="PR00463">
    <property type="entry name" value="EP450I"/>
</dbReference>
<evidence type="ECO:0000256" key="6">
    <source>
        <dbReference type="RuleBase" id="RU000461"/>
    </source>
</evidence>
<dbReference type="PANTHER" id="PTHR24305">
    <property type="entry name" value="CYTOCHROME P450"/>
    <property type="match status" value="1"/>
</dbReference>
<proteinExistence type="inferred from homology"/>
<feature type="binding site" description="axial binding residue" evidence="5">
    <location>
        <position position="462"/>
    </location>
    <ligand>
        <name>heme</name>
        <dbReference type="ChEBI" id="CHEBI:30413"/>
    </ligand>
    <ligandPart>
        <name>Fe</name>
        <dbReference type="ChEBI" id="CHEBI:18248"/>
    </ligandPart>
</feature>
<dbReference type="PRINTS" id="PR00385">
    <property type="entry name" value="P450"/>
</dbReference>
<dbReference type="PROSITE" id="PS00086">
    <property type="entry name" value="CYTOCHROME_P450"/>
    <property type="match status" value="1"/>
</dbReference>
<keyword evidence="3 5" id="KW-0479">Metal-binding</keyword>
<accession>A0A0C9LPK2</accession>
<name>A0A0C9LPK2_9FUNG</name>
<keyword evidence="4 5" id="KW-0408">Iron</keyword>
<dbReference type="Pfam" id="PF00067">
    <property type="entry name" value="p450"/>
    <property type="match status" value="1"/>
</dbReference>
<keyword evidence="8" id="KW-1185">Reference proteome</keyword>
<dbReference type="AlphaFoldDB" id="A0A0C9LPK2"/>
<evidence type="ECO:0000256" key="1">
    <source>
        <dbReference type="ARBA" id="ARBA00001971"/>
    </source>
</evidence>
<dbReference type="GO" id="GO:0016705">
    <property type="term" value="F:oxidoreductase activity, acting on paired donors, with incorporation or reduction of molecular oxygen"/>
    <property type="evidence" value="ECO:0007669"/>
    <property type="project" value="InterPro"/>
</dbReference>
<dbReference type="InterPro" id="IPR017972">
    <property type="entry name" value="Cyt_P450_CS"/>
</dbReference>